<evidence type="ECO:0000313" key="3">
    <source>
        <dbReference type="Proteomes" id="UP001385951"/>
    </source>
</evidence>
<comment type="caution">
    <text evidence="2">The sequence shown here is derived from an EMBL/GenBank/DDBJ whole genome shotgun (WGS) entry which is preliminary data.</text>
</comment>
<keyword evidence="3" id="KW-1185">Reference proteome</keyword>
<protein>
    <submittedName>
        <fullName evidence="2">Uncharacterized protein</fullName>
    </submittedName>
</protein>
<dbReference type="AlphaFoldDB" id="A0AAW0G6I5"/>
<evidence type="ECO:0000256" key="1">
    <source>
        <dbReference type="SAM" id="MobiDB-lite"/>
    </source>
</evidence>
<proteinExistence type="predicted"/>
<feature type="region of interest" description="Disordered" evidence="1">
    <location>
        <begin position="33"/>
        <end position="86"/>
    </location>
</feature>
<dbReference type="EMBL" id="JASBNA010000011">
    <property type="protein sequence ID" value="KAK7688406.1"/>
    <property type="molecule type" value="Genomic_DNA"/>
</dbReference>
<gene>
    <name evidence="2" type="ORF">QCA50_008779</name>
</gene>
<dbReference type="Proteomes" id="UP001385951">
    <property type="component" value="Unassembled WGS sequence"/>
</dbReference>
<organism evidence="2 3">
    <name type="scientific">Cerrena zonata</name>
    <dbReference type="NCBI Taxonomy" id="2478898"/>
    <lineage>
        <taxon>Eukaryota</taxon>
        <taxon>Fungi</taxon>
        <taxon>Dikarya</taxon>
        <taxon>Basidiomycota</taxon>
        <taxon>Agaricomycotina</taxon>
        <taxon>Agaricomycetes</taxon>
        <taxon>Polyporales</taxon>
        <taxon>Cerrenaceae</taxon>
        <taxon>Cerrena</taxon>
    </lineage>
</organism>
<accession>A0AAW0G6I5</accession>
<name>A0AAW0G6I5_9APHY</name>
<sequence length="194" mass="21179">MHPCLNTSVQTSCSWFQPQSFCLNDGHSLRIQNNESDYPYLGRPASPSPNTNDDNDNDGGVDRSMTSVGSTKQRDEGAYDLDSDSEDADDYGYINTCDQCPTCNPRHRRIVQRFELSIGGFVTRYPQAPTVDNTIITAEHSVNAPLADVGNRHAERGSSSHSAPGGQRLYKAVLLSMDEGALPGVLPQDKNSTL</sequence>
<evidence type="ECO:0000313" key="2">
    <source>
        <dbReference type="EMBL" id="KAK7688406.1"/>
    </source>
</evidence>
<reference evidence="2 3" key="1">
    <citation type="submission" date="2022-09" db="EMBL/GenBank/DDBJ databases">
        <authorList>
            <person name="Palmer J.M."/>
        </authorList>
    </citation>
    <scope>NUCLEOTIDE SEQUENCE [LARGE SCALE GENOMIC DNA]</scope>
    <source>
        <strain evidence="2 3">DSM 7382</strain>
    </source>
</reference>